<evidence type="ECO:0000259" key="1">
    <source>
        <dbReference type="Pfam" id="PF14261"/>
    </source>
</evidence>
<accession>A0A177NU92</accession>
<dbReference type="STRING" id="980561.A1359_02430"/>
<name>A0A177NU92_9GAMM</name>
<proteinExistence type="predicted"/>
<evidence type="ECO:0000313" key="3">
    <source>
        <dbReference type="Proteomes" id="UP000078476"/>
    </source>
</evidence>
<comment type="caution">
    <text evidence="2">The sequence shown here is derived from an EMBL/GenBank/DDBJ whole genome shotgun (WGS) entry which is preliminary data.</text>
</comment>
<dbReference type="Pfam" id="PF14261">
    <property type="entry name" value="DUF4351"/>
    <property type="match status" value="1"/>
</dbReference>
<dbReference type="PANTHER" id="PTHR35586:SF1">
    <property type="entry name" value="SLL1691 PROTEIN"/>
    <property type="match status" value="1"/>
</dbReference>
<feature type="domain" description="DUF4351" evidence="1">
    <location>
        <begin position="245"/>
        <end position="303"/>
    </location>
</feature>
<dbReference type="OrthoDB" id="7025307at2"/>
<dbReference type="RefSeq" id="WP_066976546.1">
    <property type="nucleotide sequence ID" value="NZ_LUUI01000011.1"/>
</dbReference>
<organism evidence="2 3">
    <name type="scientific">Methylomonas lenta</name>
    <dbReference type="NCBI Taxonomy" id="980561"/>
    <lineage>
        <taxon>Bacteria</taxon>
        <taxon>Pseudomonadati</taxon>
        <taxon>Pseudomonadota</taxon>
        <taxon>Gammaproteobacteria</taxon>
        <taxon>Methylococcales</taxon>
        <taxon>Methylococcaceae</taxon>
        <taxon>Methylomonas</taxon>
    </lineage>
</organism>
<sequence>MHDQNFKNLILDYPRQSLAFFAPEEVTDDLAQARIIPVRQEQLQERLGERFRELDTPLLIEWPNGKRAALLFIFEEETKSSTFSIHRLAHYCLDMAELMKTERVVPVVIFLNSGRRTTTLTLGSDRYTYLNFSYLICDLKQLSAEAYQDSDNIVARINLPNMRHPRKNRLQLFLAAQLGLIRNETDPNKIRKYSDFIDYYADLTEQEVLEYQQHYQTKEGDIMGMVKIWTEQGLQKGLQQGEKIGEKKECISLLTRQLRRKFGLQPTLEAALQQLPSMEIEKLEDLADALLDFTDIKDLENWLGL</sequence>
<reference evidence="2 3" key="1">
    <citation type="submission" date="2016-03" db="EMBL/GenBank/DDBJ databases">
        <authorList>
            <person name="Ploux O."/>
        </authorList>
    </citation>
    <scope>NUCLEOTIDE SEQUENCE [LARGE SCALE GENOMIC DNA]</scope>
    <source>
        <strain evidence="2 3">R-45370</strain>
    </source>
</reference>
<dbReference type="PANTHER" id="PTHR35586">
    <property type="entry name" value="SLL1691 PROTEIN"/>
    <property type="match status" value="1"/>
</dbReference>
<dbReference type="Proteomes" id="UP000078476">
    <property type="component" value="Unassembled WGS sequence"/>
</dbReference>
<gene>
    <name evidence="2" type="ORF">A1359_02430</name>
</gene>
<keyword evidence="3" id="KW-1185">Reference proteome</keyword>
<dbReference type="InterPro" id="IPR025587">
    <property type="entry name" value="DUF4351"/>
</dbReference>
<evidence type="ECO:0000313" key="2">
    <source>
        <dbReference type="EMBL" id="OAI21362.1"/>
    </source>
</evidence>
<dbReference type="AlphaFoldDB" id="A0A177NU92"/>
<protein>
    <recommendedName>
        <fullName evidence="1">DUF4351 domain-containing protein</fullName>
    </recommendedName>
</protein>
<dbReference type="EMBL" id="LUUI01000011">
    <property type="protein sequence ID" value="OAI21362.1"/>
    <property type="molecule type" value="Genomic_DNA"/>
</dbReference>